<comment type="caution">
    <text evidence="4">The sequence shown here is derived from an EMBL/GenBank/DDBJ whole genome shotgun (WGS) entry which is preliminary data.</text>
</comment>
<accession>A0AAV4BXY3</accession>
<organism evidence="4 5">
    <name type="scientific">Plakobranchus ocellatus</name>
    <dbReference type="NCBI Taxonomy" id="259542"/>
    <lineage>
        <taxon>Eukaryota</taxon>
        <taxon>Metazoa</taxon>
        <taxon>Spiralia</taxon>
        <taxon>Lophotrochozoa</taxon>
        <taxon>Mollusca</taxon>
        <taxon>Gastropoda</taxon>
        <taxon>Heterobranchia</taxon>
        <taxon>Euthyneura</taxon>
        <taxon>Panpulmonata</taxon>
        <taxon>Sacoglossa</taxon>
        <taxon>Placobranchoidea</taxon>
        <taxon>Plakobranchidae</taxon>
        <taxon>Plakobranchus</taxon>
    </lineage>
</organism>
<name>A0AAV4BXY3_9GAST</name>
<dbReference type="AlphaFoldDB" id="A0AAV4BXY3"/>
<evidence type="ECO:0000256" key="1">
    <source>
        <dbReference type="SAM" id="MobiDB-lite"/>
    </source>
</evidence>
<evidence type="ECO:0000256" key="3">
    <source>
        <dbReference type="SAM" id="SignalP"/>
    </source>
</evidence>
<feature type="region of interest" description="Disordered" evidence="1">
    <location>
        <begin position="214"/>
        <end position="246"/>
    </location>
</feature>
<gene>
    <name evidence="4" type="ORF">PoB_005190600</name>
</gene>
<dbReference type="SUPFAM" id="SSF52058">
    <property type="entry name" value="L domain-like"/>
    <property type="match status" value="1"/>
</dbReference>
<feature type="chain" id="PRO_5043483965" evidence="3">
    <location>
        <begin position="22"/>
        <end position="639"/>
    </location>
</feature>
<keyword evidence="2" id="KW-1133">Transmembrane helix</keyword>
<evidence type="ECO:0000313" key="4">
    <source>
        <dbReference type="EMBL" id="GFO25401.1"/>
    </source>
</evidence>
<dbReference type="EMBL" id="BLXT01005746">
    <property type="protein sequence ID" value="GFO25401.1"/>
    <property type="molecule type" value="Genomic_DNA"/>
</dbReference>
<sequence>MDREWFAVFVVFSLLINTVASHGLETILPHDWAGMCSFYQDSNILGLYVDHLAAERVFSIHCYVQDSDSWRFATLQTWLKGFTGFSVFLTVECSQNGIISLPWPMKAKGLVGMKVSNCRLQDKYADVTNPDVTGLPDQLRVLDLRDSVWLGDDAAFEFMTRSDVLLTIGADYDCGQDSTLEYMVISNVTDLLNDGPQFGSDHNYYFDIGHSKTAPTSAGRAQTIAPYSQPSETQPKPSISTSTNSSTTMASLDLETKLNLLLQKLSKVANISEPASLRVGKPSPGSMNSTAAASQAGYEDLLENIQSVQHTCVYERLRVLDESSPSVMPVHHFSIMVQGGSYPELRTMNYSLSGLQEIPTELTQFRMFFPKLSYLDLTKNMIRHVTLAESAEPGRSEYLTLDLRLNYITHINLNVVWSWADTQDIFVDIRFNPLHCGCHMVDLLHKMRKANFFTDSMAKYEYLKDVRCHTPPHLTGQRLGTVELSCSGRLMEASATKLTDDASLSTTNLAVLLAFCGLAVIILVIVGVVAVLYLSRFGTLNVKQGIKPGTIQISHFSIQDSHCSTQDSHSSTQDSHSSTQASLSSTQNSHSSTQDSHFSTQDSHSSTQDSHFSTQDSHASTRCSHSPDVELGLQTELVS</sequence>
<feature type="region of interest" description="Disordered" evidence="1">
    <location>
        <begin position="562"/>
        <end position="639"/>
    </location>
</feature>
<feature type="signal peptide" evidence="3">
    <location>
        <begin position="1"/>
        <end position="21"/>
    </location>
</feature>
<reference evidence="4 5" key="1">
    <citation type="journal article" date="2021" name="Elife">
        <title>Chloroplast acquisition without the gene transfer in kleptoplastic sea slugs, Plakobranchus ocellatus.</title>
        <authorList>
            <person name="Maeda T."/>
            <person name="Takahashi S."/>
            <person name="Yoshida T."/>
            <person name="Shimamura S."/>
            <person name="Takaki Y."/>
            <person name="Nagai Y."/>
            <person name="Toyoda A."/>
            <person name="Suzuki Y."/>
            <person name="Arimoto A."/>
            <person name="Ishii H."/>
            <person name="Satoh N."/>
            <person name="Nishiyama T."/>
            <person name="Hasebe M."/>
            <person name="Maruyama T."/>
            <person name="Minagawa J."/>
            <person name="Obokata J."/>
            <person name="Shigenobu S."/>
        </authorList>
    </citation>
    <scope>NUCLEOTIDE SEQUENCE [LARGE SCALE GENOMIC DNA]</scope>
</reference>
<dbReference type="InterPro" id="IPR032675">
    <property type="entry name" value="LRR_dom_sf"/>
</dbReference>
<keyword evidence="2" id="KW-0472">Membrane</keyword>
<dbReference type="Gene3D" id="3.80.10.10">
    <property type="entry name" value="Ribonuclease Inhibitor"/>
    <property type="match status" value="1"/>
</dbReference>
<feature type="transmembrane region" description="Helical" evidence="2">
    <location>
        <begin position="509"/>
        <end position="534"/>
    </location>
</feature>
<feature type="compositionally biased region" description="Low complexity" evidence="1">
    <location>
        <begin position="562"/>
        <end position="617"/>
    </location>
</feature>
<keyword evidence="5" id="KW-1185">Reference proteome</keyword>
<keyword evidence="3" id="KW-0732">Signal</keyword>
<dbReference type="Proteomes" id="UP000735302">
    <property type="component" value="Unassembled WGS sequence"/>
</dbReference>
<evidence type="ECO:0000313" key="5">
    <source>
        <dbReference type="Proteomes" id="UP000735302"/>
    </source>
</evidence>
<keyword evidence="2" id="KW-0812">Transmembrane</keyword>
<protein>
    <submittedName>
        <fullName evidence="4">Toll-like protein</fullName>
    </submittedName>
</protein>
<evidence type="ECO:0000256" key="2">
    <source>
        <dbReference type="SAM" id="Phobius"/>
    </source>
</evidence>
<feature type="compositionally biased region" description="Polar residues" evidence="1">
    <location>
        <begin position="214"/>
        <end position="237"/>
    </location>
</feature>
<proteinExistence type="predicted"/>